<sequence length="73" mass="8361">MEPPTPDVLEWLQKVDVPTIVAVVVIGLLLRSCYRCLTKKNGKTMKAPGRNFRIPRKDFDDNPSAYFKGLRKK</sequence>
<dbReference type="EMBL" id="JAQIZT010000007">
    <property type="protein sequence ID" value="KAJ6991645.1"/>
    <property type="molecule type" value="Genomic_DNA"/>
</dbReference>
<evidence type="ECO:0000313" key="3">
    <source>
        <dbReference type="Proteomes" id="UP001164929"/>
    </source>
</evidence>
<evidence type="ECO:0000313" key="2">
    <source>
        <dbReference type="EMBL" id="KAJ6991645.1"/>
    </source>
</evidence>
<proteinExistence type="predicted"/>
<dbReference type="PANTHER" id="PTHR33333:SF44">
    <property type="entry name" value="SECRETED PROTEIN"/>
    <property type="match status" value="1"/>
</dbReference>
<name>A0AAD6QJR6_9ROSI</name>
<keyword evidence="3" id="KW-1185">Reference proteome</keyword>
<accession>A0AAD6QJR6</accession>
<protein>
    <submittedName>
        <fullName evidence="2">Uncharacterized protein</fullName>
    </submittedName>
</protein>
<evidence type="ECO:0000256" key="1">
    <source>
        <dbReference type="SAM" id="Phobius"/>
    </source>
</evidence>
<gene>
    <name evidence="2" type="ORF">NC653_019729</name>
</gene>
<dbReference type="PANTHER" id="PTHR33333">
    <property type="entry name" value="ERYTHROCYTE MEMBRANE PROTEIN 1-LIKE"/>
    <property type="match status" value="1"/>
</dbReference>
<comment type="caution">
    <text evidence="2">The sequence shown here is derived from an EMBL/GenBank/DDBJ whole genome shotgun (WGS) entry which is preliminary data.</text>
</comment>
<reference evidence="2" key="1">
    <citation type="journal article" date="2023" name="Mol. Ecol. Resour.">
        <title>Chromosome-level genome assembly of a triploid poplar Populus alba 'Berolinensis'.</title>
        <authorList>
            <person name="Chen S."/>
            <person name="Yu Y."/>
            <person name="Wang X."/>
            <person name="Wang S."/>
            <person name="Zhang T."/>
            <person name="Zhou Y."/>
            <person name="He R."/>
            <person name="Meng N."/>
            <person name="Wang Y."/>
            <person name="Liu W."/>
            <person name="Liu Z."/>
            <person name="Liu J."/>
            <person name="Guo Q."/>
            <person name="Huang H."/>
            <person name="Sederoff R.R."/>
            <person name="Wang G."/>
            <person name="Qu G."/>
            <person name="Chen S."/>
        </authorList>
    </citation>
    <scope>NUCLEOTIDE SEQUENCE</scope>
    <source>
        <strain evidence="2">SC-2020</strain>
    </source>
</reference>
<keyword evidence="1" id="KW-0812">Transmembrane</keyword>
<dbReference type="Proteomes" id="UP001164929">
    <property type="component" value="Chromosome 7"/>
</dbReference>
<dbReference type="InterPro" id="IPR039926">
    <property type="entry name" value="Egg_app_1"/>
</dbReference>
<organism evidence="2 3">
    <name type="scientific">Populus alba x Populus x berolinensis</name>
    <dbReference type="NCBI Taxonomy" id="444605"/>
    <lineage>
        <taxon>Eukaryota</taxon>
        <taxon>Viridiplantae</taxon>
        <taxon>Streptophyta</taxon>
        <taxon>Embryophyta</taxon>
        <taxon>Tracheophyta</taxon>
        <taxon>Spermatophyta</taxon>
        <taxon>Magnoliopsida</taxon>
        <taxon>eudicotyledons</taxon>
        <taxon>Gunneridae</taxon>
        <taxon>Pentapetalae</taxon>
        <taxon>rosids</taxon>
        <taxon>fabids</taxon>
        <taxon>Malpighiales</taxon>
        <taxon>Salicaceae</taxon>
        <taxon>Saliceae</taxon>
        <taxon>Populus</taxon>
    </lineage>
</organism>
<feature type="transmembrane region" description="Helical" evidence="1">
    <location>
        <begin position="20"/>
        <end position="37"/>
    </location>
</feature>
<keyword evidence="1" id="KW-1133">Transmembrane helix</keyword>
<keyword evidence="1" id="KW-0472">Membrane</keyword>
<dbReference type="AlphaFoldDB" id="A0AAD6QJR6"/>